<dbReference type="PANTHER" id="PTHR36040">
    <property type="entry name" value="OS04G0188500 PROTEIN"/>
    <property type="match status" value="1"/>
</dbReference>
<proteinExistence type="predicted"/>
<dbReference type="Proteomes" id="UP000077755">
    <property type="component" value="Chromosome 4"/>
</dbReference>
<keyword evidence="5" id="KW-1185">Reference proteome</keyword>
<gene>
    <name evidence="3" type="ORF">DCAR_015524</name>
    <name evidence="4" type="ORF">DCAR_0415221</name>
</gene>
<dbReference type="PANTHER" id="PTHR36040:SF3">
    <property type="entry name" value="OS04G0188500 PROTEIN"/>
    <property type="match status" value="1"/>
</dbReference>
<accession>A0A165A8V2</accession>
<evidence type="ECO:0000313" key="3">
    <source>
        <dbReference type="EMBL" id="KZM97114.1"/>
    </source>
</evidence>
<feature type="region of interest" description="Disordered" evidence="1">
    <location>
        <begin position="49"/>
        <end position="95"/>
    </location>
</feature>
<sequence>MKRILYLVFVLPLLITMLMNSGMSMNVKSLMAEMNLHDIEVRKLSAVAGSNSEHPGVNSDVNNHHFIPRQDYGKYGGGTPSGGPDDNSDKSQEKN</sequence>
<evidence type="ECO:0000313" key="5">
    <source>
        <dbReference type="Proteomes" id="UP000077755"/>
    </source>
</evidence>
<dbReference type="Gramene" id="KZM97114">
    <property type="protein sequence ID" value="KZM97114"/>
    <property type="gene ID" value="DCAR_015524"/>
</dbReference>
<dbReference type="EMBL" id="LNRQ01000004">
    <property type="protein sequence ID" value="KZM97114.1"/>
    <property type="molecule type" value="Genomic_DNA"/>
</dbReference>
<evidence type="ECO:0008006" key="6">
    <source>
        <dbReference type="Google" id="ProtNLM"/>
    </source>
</evidence>
<organism evidence="3">
    <name type="scientific">Daucus carota subsp. sativus</name>
    <name type="common">Carrot</name>
    <dbReference type="NCBI Taxonomy" id="79200"/>
    <lineage>
        <taxon>Eukaryota</taxon>
        <taxon>Viridiplantae</taxon>
        <taxon>Streptophyta</taxon>
        <taxon>Embryophyta</taxon>
        <taxon>Tracheophyta</taxon>
        <taxon>Spermatophyta</taxon>
        <taxon>Magnoliopsida</taxon>
        <taxon>eudicotyledons</taxon>
        <taxon>Gunneridae</taxon>
        <taxon>Pentapetalae</taxon>
        <taxon>asterids</taxon>
        <taxon>campanulids</taxon>
        <taxon>Apiales</taxon>
        <taxon>Apiaceae</taxon>
        <taxon>Apioideae</taxon>
        <taxon>Scandiceae</taxon>
        <taxon>Daucinae</taxon>
        <taxon>Daucus</taxon>
        <taxon>Daucus sect. Daucus</taxon>
    </lineage>
</organism>
<protein>
    <recommendedName>
        <fullName evidence="6">Glycine-rich protein</fullName>
    </recommendedName>
</protein>
<feature type="chain" id="PRO_5007855228" description="Glycine-rich protein" evidence="2">
    <location>
        <begin position="25"/>
        <end position="95"/>
    </location>
</feature>
<evidence type="ECO:0000256" key="1">
    <source>
        <dbReference type="SAM" id="MobiDB-lite"/>
    </source>
</evidence>
<dbReference type="AlphaFoldDB" id="A0A165A8V2"/>
<evidence type="ECO:0000256" key="2">
    <source>
        <dbReference type="SAM" id="SignalP"/>
    </source>
</evidence>
<feature type="signal peptide" evidence="2">
    <location>
        <begin position="1"/>
        <end position="24"/>
    </location>
</feature>
<keyword evidence="2" id="KW-0732">Signal</keyword>
<reference evidence="3" key="1">
    <citation type="journal article" date="2016" name="Nat. Genet.">
        <title>A high-quality carrot genome assembly provides new insights into carotenoid accumulation and asterid genome evolution.</title>
        <authorList>
            <person name="Iorizzo M."/>
            <person name="Ellison S."/>
            <person name="Senalik D."/>
            <person name="Zeng P."/>
            <person name="Satapoomin P."/>
            <person name="Huang J."/>
            <person name="Bowman M."/>
            <person name="Iovene M."/>
            <person name="Sanseverino W."/>
            <person name="Cavagnaro P."/>
            <person name="Yildiz M."/>
            <person name="Macko-Podgorni A."/>
            <person name="Moranska E."/>
            <person name="Grzebelus E."/>
            <person name="Grzebelus D."/>
            <person name="Ashrafi H."/>
            <person name="Zheng Z."/>
            <person name="Cheng S."/>
            <person name="Spooner D."/>
            <person name="Van Deynze A."/>
            <person name="Simon P."/>
        </authorList>
    </citation>
    <scope>NUCLEOTIDE SEQUENCE [LARGE SCALE GENOMIC DNA]</scope>
    <source>
        <tissue evidence="3">Leaf</tissue>
    </source>
</reference>
<dbReference type="EMBL" id="CP093346">
    <property type="protein sequence ID" value="WOG95892.1"/>
    <property type="molecule type" value="Genomic_DNA"/>
</dbReference>
<name>A0A165A8V2_DAUCS</name>
<evidence type="ECO:0000313" key="4">
    <source>
        <dbReference type="EMBL" id="WOG95892.1"/>
    </source>
</evidence>
<reference evidence="4" key="2">
    <citation type="submission" date="2022-03" db="EMBL/GenBank/DDBJ databases">
        <title>Draft title - Genomic analysis of global carrot germplasm unveils the trajectory of domestication and the origin of high carotenoid orange carrot.</title>
        <authorList>
            <person name="Iorizzo M."/>
            <person name="Ellison S."/>
            <person name="Senalik D."/>
            <person name="Macko-Podgorni A."/>
            <person name="Grzebelus D."/>
            <person name="Bostan H."/>
            <person name="Rolling W."/>
            <person name="Curaba J."/>
            <person name="Simon P."/>
        </authorList>
    </citation>
    <scope>NUCLEOTIDE SEQUENCE</scope>
    <source>
        <tissue evidence="4">Leaf</tissue>
    </source>
</reference>